<reference evidence="2" key="1">
    <citation type="submission" date="2023-03" db="EMBL/GenBank/DDBJ databases">
        <title>Massive genome expansion in bonnet fungi (Mycena s.s.) driven by repeated elements and novel gene families across ecological guilds.</title>
        <authorList>
            <consortium name="Lawrence Berkeley National Laboratory"/>
            <person name="Harder C.B."/>
            <person name="Miyauchi S."/>
            <person name="Viragh M."/>
            <person name="Kuo A."/>
            <person name="Thoen E."/>
            <person name="Andreopoulos B."/>
            <person name="Lu D."/>
            <person name="Skrede I."/>
            <person name="Drula E."/>
            <person name="Henrissat B."/>
            <person name="Morin E."/>
            <person name="Kohler A."/>
            <person name="Barry K."/>
            <person name="LaButti K."/>
            <person name="Morin E."/>
            <person name="Salamov A."/>
            <person name="Lipzen A."/>
            <person name="Mereny Z."/>
            <person name="Hegedus B."/>
            <person name="Baldrian P."/>
            <person name="Stursova M."/>
            <person name="Weitz H."/>
            <person name="Taylor A."/>
            <person name="Grigoriev I.V."/>
            <person name="Nagy L.G."/>
            <person name="Martin F."/>
            <person name="Kauserud H."/>
        </authorList>
    </citation>
    <scope>NUCLEOTIDE SEQUENCE</scope>
    <source>
        <strain evidence="2">CBHHK182m</strain>
    </source>
</reference>
<organism evidence="2 3">
    <name type="scientific">Mycena metata</name>
    <dbReference type="NCBI Taxonomy" id="1033252"/>
    <lineage>
        <taxon>Eukaryota</taxon>
        <taxon>Fungi</taxon>
        <taxon>Dikarya</taxon>
        <taxon>Basidiomycota</taxon>
        <taxon>Agaricomycotina</taxon>
        <taxon>Agaricomycetes</taxon>
        <taxon>Agaricomycetidae</taxon>
        <taxon>Agaricales</taxon>
        <taxon>Marasmiineae</taxon>
        <taxon>Mycenaceae</taxon>
        <taxon>Mycena</taxon>
    </lineage>
</organism>
<evidence type="ECO:0000313" key="2">
    <source>
        <dbReference type="EMBL" id="KAJ7715338.1"/>
    </source>
</evidence>
<protein>
    <submittedName>
        <fullName evidence="2">Uncharacterized protein</fullName>
    </submittedName>
</protein>
<comment type="caution">
    <text evidence="2">The sequence shown here is derived from an EMBL/GenBank/DDBJ whole genome shotgun (WGS) entry which is preliminary data.</text>
</comment>
<evidence type="ECO:0000256" key="1">
    <source>
        <dbReference type="SAM" id="MobiDB-lite"/>
    </source>
</evidence>
<feature type="region of interest" description="Disordered" evidence="1">
    <location>
        <begin position="325"/>
        <end position="439"/>
    </location>
</feature>
<dbReference type="EMBL" id="JARKIB010000310">
    <property type="protein sequence ID" value="KAJ7715338.1"/>
    <property type="molecule type" value="Genomic_DNA"/>
</dbReference>
<dbReference type="Proteomes" id="UP001215598">
    <property type="component" value="Unassembled WGS sequence"/>
</dbReference>
<evidence type="ECO:0000313" key="3">
    <source>
        <dbReference type="Proteomes" id="UP001215598"/>
    </source>
</evidence>
<keyword evidence="3" id="KW-1185">Reference proteome</keyword>
<proteinExistence type="predicted"/>
<accession>A0AAD7H8X6</accession>
<sequence>MIYINDSSGDVESMLREVVPPPKKTAYNLNPCPFGHDHCFELHTGELNEFRIGSWPLFCTASNPLIQAGPNPPIQRCITQHGPLLPAAKTQLLWQLRDAYRPRNNALHEVHGLIQQLHVALVRSAALGDFPPLPEVTVQKTVTMLEECRDGLEGLAPHLLPRNPEILEHIGIYRSGKGKGKAKQFVAEFPLKQPESPLFDYDSDDDPLKAVNNDGLDPDNDEFSVIYPHLGRLVHLVVYTAAGAAPYHTFCWTPNAMFRLSAYTIPGTSPTTKFLLYLVNSNERYAPAEAYINVKGLGNLLVYRAASLTHDSCLRITKWEQRAREAAQQDATHPVGQAGPSRRSSPATTPEAAKPIKKPTIQAPFQSSPSPSLKRRASPLASTDPKKQKITAPSPPKAGSSTAILPYHLRIQSHGSRDQPAFEVRTSDPDYSSDVEIVE</sequence>
<name>A0AAD7H8X6_9AGAR</name>
<dbReference type="AlphaFoldDB" id="A0AAD7H8X6"/>
<gene>
    <name evidence="2" type="ORF">B0H16DRAFT_1477495</name>
</gene>